<evidence type="ECO:0000259" key="9">
    <source>
        <dbReference type="Pfam" id="PF07662"/>
    </source>
</evidence>
<dbReference type="InterPro" id="IPR002668">
    <property type="entry name" value="CNT_N_dom"/>
</dbReference>
<feature type="transmembrane region" description="Helical" evidence="7">
    <location>
        <begin position="284"/>
        <end position="306"/>
    </location>
</feature>
<dbReference type="GO" id="GO:0005886">
    <property type="term" value="C:plasma membrane"/>
    <property type="evidence" value="ECO:0007669"/>
    <property type="project" value="UniProtKB-SubCell"/>
</dbReference>
<evidence type="ECO:0000256" key="2">
    <source>
        <dbReference type="ARBA" id="ARBA00009033"/>
    </source>
</evidence>
<feature type="transmembrane region" description="Helical" evidence="7">
    <location>
        <begin position="182"/>
        <end position="204"/>
    </location>
</feature>
<evidence type="ECO:0000313" key="11">
    <source>
        <dbReference type="EMBL" id="SMO69193.1"/>
    </source>
</evidence>
<keyword evidence="12" id="KW-1185">Reference proteome</keyword>
<dbReference type="PANTHER" id="PTHR10590">
    <property type="entry name" value="SODIUM/NUCLEOSIDE COTRANSPORTER"/>
    <property type="match status" value="1"/>
</dbReference>
<gene>
    <name evidence="11" type="ORF">SAMN06265218_109160</name>
</gene>
<feature type="transmembrane region" description="Helical" evidence="7">
    <location>
        <begin position="224"/>
        <end position="247"/>
    </location>
</feature>
<feature type="domain" description="Concentrative nucleoside transporter N-terminal" evidence="8">
    <location>
        <begin position="9"/>
        <end position="92"/>
    </location>
</feature>
<evidence type="ECO:0000256" key="1">
    <source>
        <dbReference type="ARBA" id="ARBA00004651"/>
    </source>
</evidence>
<comment type="similarity">
    <text evidence="2">Belongs to the concentrative nucleoside transporter (CNT) (TC 2.A.41) family.</text>
</comment>
<keyword evidence="5 7" id="KW-1133">Transmembrane helix</keyword>
<accession>A0A521DBY6</accession>
<proteinExistence type="inferred from homology"/>
<evidence type="ECO:0000313" key="12">
    <source>
        <dbReference type="Proteomes" id="UP000317593"/>
    </source>
</evidence>
<protein>
    <submittedName>
        <fullName evidence="11">Concentrative nucleoside transporter, CNT family</fullName>
    </submittedName>
</protein>
<reference evidence="11 12" key="1">
    <citation type="submission" date="2017-05" db="EMBL/GenBank/DDBJ databases">
        <authorList>
            <person name="Varghese N."/>
            <person name="Submissions S."/>
        </authorList>
    </citation>
    <scope>NUCLEOTIDE SEQUENCE [LARGE SCALE GENOMIC DNA]</scope>
    <source>
        <strain evidence="11 12">DSM 21194</strain>
    </source>
</reference>
<dbReference type="InterPro" id="IPR011657">
    <property type="entry name" value="CNT_C_dom"/>
</dbReference>
<feature type="transmembrane region" description="Helical" evidence="7">
    <location>
        <begin position="110"/>
        <end position="130"/>
    </location>
</feature>
<organism evidence="11 12">
    <name type="scientific">Fodinibius sediminis</name>
    <dbReference type="NCBI Taxonomy" id="1214077"/>
    <lineage>
        <taxon>Bacteria</taxon>
        <taxon>Pseudomonadati</taxon>
        <taxon>Balneolota</taxon>
        <taxon>Balneolia</taxon>
        <taxon>Balneolales</taxon>
        <taxon>Balneolaceae</taxon>
        <taxon>Fodinibius</taxon>
    </lineage>
</organism>
<dbReference type="AlphaFoldDB" id="A0A521DBY6"/>
<feature type="transmembrane region" description="Helical" evidence="7">
    <location>
        <begin position="28"/>
        <end position="48"/>
    </location>
</feature>
<dbReference type="PANTHER" id="PTHR10590:SF4">
    <property type="entry name" value="SOLUTE CARRIER FAMILY 28 MEMBER 3"/>
    <property type="match status" value="1"/>
</dbReference>
<feature type="domain" description="Concentrative nucleoside transporter C-terminal" evidence="9">
    <location>
        <begin position="228"/>
        <end position="441"/>
    </location>
</feature>
<keyword evidence="6 7" id="KW-0472">Membrane</keyword>
<feature type="domain" description="Nucleoside transporter/FeoB GTPase Gate" evidence="10">
    <location>
        <begin position="107"/>
        <end position="207"/>
    </location>
</feature>
<dbReference type="Pfam" id="PF01773">
    <property type="entry name" value="Nucleos_tra2_N"/>
    <property type="match status" value="1"/>
</dbReference>
<dbReference type="RefSeq" id="WP_142714738.1">
    <property type="nucleotide sequence ID" value="NZ_FXTH01000009.1"/>
</dbReference>
<dbReference type="EMBL" id="FXTH01000009">
    <property type="protein sequence ID" value="SMO69193.1"/>
    <property type="molecule type" value="Genomic_DNA"/>
</dbReference>
<evidence type="ECO:0000256" key="3">
    <source>
        <dbReference type="ARBA" id="ARBA00022475"/>
    </source>
</evidence>
<dbReference type="InterPro" id="IPR008276">
    <property type="entry name" value="C_nuclsd_transpt"/>
</dbReference>
<dbReference type="GO" id="GO:0015293">
    <property type="term" value="F:symporter activity"/>
    <property type="evidence" value="ECO:0007669"/>
    <property type="project" value="TreeGrafter"/>
</dbReference>
<dbReference type="Proteomes" id="UP000317593">
    <property type="component" value="Unassembled WGS sequence"/>
</dbReference>
<dbReference type="Pfam" id="PF07662">
    <property type="entry name" value="Nucleos_tra2_C"/>
    <property type="match status" value="1"/>
</dbReference>
<evidence type="ECO:0000259" key="10">
    <source>
        <dbReference type="Pfam" id="PF07670"/>
    </source>
</evidence>
<evidence type="ECO:0000259" key="8">
    <source>
        <dbReference type="Pfam" id="PF01773"/>
    </source>
</evidence>
<keyword evidence="4 7" id="KW-0812">Transmembrane</keyword>
<keyword evidence="3" id="KW-1003">Cell membrane</keyword>
<sequence length="444" mass="47175">MIDILRGIIGMTAIVGIAYAFSQNRSRINWRLVGTGLGIQFILAVFILKGRDMAEYWTPLGWPKDFFSWISSFFVIVLDFTTEGATFIFGDLALSPGMEDSMGNFFAFQVLPTIIFFASLTAILYHYGILQRLVQYMARGMQKLMGTSGAESLSVISNIFVGQTEAPLVVEPYIKKMTKSELLAVMTGGMATIAGGVMAAYVQMLGNSYAQAQGVSLDIGRLMFAEQLLGASLMAAPAALVIAKILYPEVSKPVTKGDVQIDIEQPDANGIDAAASGAATGLKLAANVGAMLLAFIALLAMGNYFLENFGTMTGINELIPGGSLRIETLLGWILAPVAFLVGVPWEDAIHMGSLIGTKVVLNEFVAYLQLSDMVGNATLNPKTVTMATFALCGFANFSSIAIQIGGIGGLAPSRKSELAQFGLKAVLAGTLANLMTATIAGMLF</sequence>
<comment type="subcellular location">
    <subcellularLocation>
        <location evidence="1">Cell membrane</location>
        <topology evidence="1">Multi-pass membrane protein</topology>
    </subcellularLocation>
</comment>
<evidence type="ECO:0000256" key="4">
    <source>
        <dbReference type="ARBA" id="ARBA00022692"/>
    </source>
</evidence>
<dbReference type="InterPro" id="IPR011642">
    <property type="entry name" value="Gate_dom"/>
</dbReference>
<feature type="transmembrane region" description="Helical" evidence="7">
    <location>
        <begin position="421"/>
        <end position="443"/>
    </location>
</feature>
<feature type="transmembrane region" description="Helical" evidence="7">
    <location>
        <begin position="326"/>
        <end position="345"/>
    </location>
</feature>
<dbReference type="OrthoDB" id="9766455at2"/>
<dbReference type="GO" id="GO:0005337">
    <property type="term" value="F:nucleoside transmembrane transporter activity"/>
    <property type="evidence" value="ECO:0007669"/>
    <property type="project" value="InterPro"/>
</dbReference>
<name>A0A521DBY6_9BACT</name>
<evidence type="ECO:0000256" key="7">
    <source>
        <dbReference type="SAM" id="Phobius"/>
    </source>
</evidence>
<evidence type="ECO:0000256" key="5">
    <source>
        <dbReference type="ARBA" id="ARBA00022989"/>
    </source>
</evidence>
<feature type="transmembrane region" description="Helical" evidence="7">
    <location>
        <begin position="5"/>
        <end position="22"/>
    </location>
</feature>
<evidence type="ECO:0000256" key="6">
    <source>
        <dbReference type="ARBA" id="ARBA00023136"/>
    </source>
</evidence>
<dbReference type="Pfam" id="PF07670">
    <property type="entry name" value="Gate"/>
    <property type="match status" value="1"/>
</dbReference>